<dbReference type="AlphaFoldDB" id="A2Q2V7"/>
<dbReference type="GO" id="GO:0003676">
    <property type="term" value="F:nucleic acid binding"/>
    <property type="evidence" value="ECO:0007669"/>
    <property type="project" value="InterPro"/>
</dbReference>
<protein>
    <submittedName>
        <fullName evidence="2">Polynucleotidyl transferase, Ribonuclease H fold</fullName>
    </submittedName>
</protein>
<dbReference type="InterPro" id="IPR044730">
    <property type="entry name" value="RNase_H-like_dom_plant"/>
</dbReference>
<dbReference type="InterPro" id="IPR052929">
    <property type="entry name" value="RNase_H-like_EbsB-rel"/>
</dbReference>
<evidence type="ECO:0000313" key="2">
    <source>
        <dbReference type="EMBL" id="ABN07957.1"/>
    </source>
</evidence>
<dbReference type="InterPro" id="IPR002156">
    <property type="entry name" value="RNaseH_domain"/>
</dbReference>
<name>A2Q2V7_MEDTR</name>
<reference evidence="2" key="1">
    <citation type="submission" date="2004-10" db="EMBL/GenBank/DDBJ databases">
        <authorList>
            <person name="Town C.D."/>
        </authorList>
    </citation>
    <scope>NUCLEOTIDE SEQUENCE</scope>
</reference>
<dbReference type="Pfam" id="PF13456">
    <property type="entry name" value="RVT_3"/>
    <property type="match status" value="1"/>
</dbReference>
<dbReference type="InterPro" id="IPR012337">
    <property type="entry name" value="RNaseH-like_sf"/>
</dbReference>
<dbReference type="GO" id="GO:0004523">
    <property type="term" value="F:RNA-DNA hybrid ribonuclease activity"/>
    <property type="evidence" value="ECO:0007669"/>
    <property type="project" value="InterPro"/>
</dbReference>
<keyword evidence="2" id="KW-0808">Transferase</keyword>
<proteinExistence type="predicted"/>
<dbReference type="GO" id="GO:0016740">
    <property type="term" value="F:transferase activity"/>
    <property type="evidence" value="ECO:0007669"/>
    <property type="project" value="UniProtKB-KW"/>
</dbReference>
<dbReference type="SUPFAM" id="SSF53098">
    <property type="entry name" value="Ribonuclease H-like"/>
    <property type="match status" value="1"/>
</dbReference>
<dbReference type="EMBL" id="AC152185">
    <property type="protein sequence ID" value="ABN07957.1"/>
    <property type="molecule type" value="Genomic_DNA"/>
</dbReference>
<dbReference type="PANTHER" id="PTHR47074">
    <property type="entry name" value="BNAC02G40300D PROTEIN"/>
    <property type="match status" value="1"/>
</dbReference>
<reference evidence="2" key="2">
    <citation type="submission" date="2007-03" db="EMBL/GenBank/DDBJ databases">
        <authorList>
            <consortium name="The International Medicago Genome Annotation Group"/>
        </authorList>
    </citation>
    <scope>NUCLEOTIDE SEQUENCE</scope>
</reference>
<organism evidence="2">
    <name type="scientific">Medicago truncatula</name>
    <name type="common">Barrel medic</name>
    <name type="synonym">Medicago tribuloides</name>
    <dbReference type="NCBI Taxonomy" id="3880"/>
    <lineage>
        <taxon>Eukaryota</taxon>
        <taxon>Viridiplantae</taxon>
        <taxon>Streptophyta</taxon>
        <taxon>Embryophyta</taxon>
        <taxon>Tracheophyta</taxon>
        <taxon>Spermatophyta</taxon>
        <taxon>Magnoliopsida</taxon>
        <taxon>eudicotyledons</taxon>
        <taxon>Gunneridae</taxon>
        <taxon>Pentapetalae</taxon>
        <taxon>rosids</taxon>
        <taxon>fabids</taxon>
        <taxon>Fabales</taxon>
        <taxon>Fabaceae</taxon>
        <taxon>Papilionoideae</taxon>
        <taxon>50 kb inversion clade</taxon>
        <taxon>NPAAA clade</taxon>
        <taxon>Hologalegina</taxon>
        <taxon>IRL clade</taxon>
        <taxon>Trifolieae</taxon>
        <taxon>Medicago</taxon>
    </lineage>
</organism>
<dbReference type="PANTHER" id="PTHR47074:SF48">
    <property type="entry name" value="POLYNUCLEOTIDYL TRANSFERASE, RIBONUCLEASE H-LIKE SUPERFAMILY PROTEIN"/>
    <property type="match status" value="1"/>
</dbReference>
<sequence length="380" mass="44074">MYFPWERLSVPKTFGGMGFKSLRAFNLAMIGKQAWKLISNPDSLITKLLKAKYFPHSDYFSASIGHNPSYVWRSLWSVRDYLKHGLKWSIGMGETISVWNQPWLKDPLCLQPVTEVQIMWDALTVGHLFKPNTKEWNENFIRYVFNAETSNQILQTPLLQSVQVDKATWRFEKNGLYSVRSAYREIINRNDVLLQHRVPGKWNIIWNLKLPPKIKNFLWRLDIAHQQIFAVTLWSLWRHRNNKVWNNIVETTEEIGDRAVAFLNSWKAAQETRIRSSPANPHFDISKWSKPSVGRFKCNVDAAFSASLHRVGFGACIRDANGNHVISRTECFTPLLDVEMGEAIGLLHAMRWAKDLNLVNMDFETDSKVVVENIYKGDVH</sequence>
<feature type="domain" description="RNase H type-1" evidence="1">
    <location>
        <begin position="299"/>
        <end position="376"/>
    </location>
</feature>
<gene>
    <name evidence="2" type="ORF">MtrDRAFT_AC152185g42v2</name>
</gene>
<dbReference type="Gene3D" id="3.30.420.10">
    <property type="entry name" value="Ribonuclease H-like superfamily/Ribonuclease H"/>
    <property type="match status" value="1"/>
</dbReference>
<evidence type="ECO:0000259" key="1">
    <source>
        <dbReference type="Pfam" id="PF13456"/>
    </source>
</evidence>
<dbReference type="CDD" id="cd06222">
    <property type="entry name" value="RNase_H_like"/>
    <property type="match status" value="1"/>
</dbReference>
<dbReference type="InterPro" id="IPR036397">
    <property type="entry name" value="RNaseH_sf"/>
</dbReference>
<accession>A2Q2V7</accession>